<dbReference type="RefSeq" id="WP_165033644.1">
    <property type="nucleotide sequence ID" value="NZ_JAAKZF010000089.1"/>
</dbReference>
<gene>
    <name evidence="9" type="ORF">G6N73_30185</name>
</gene>
<evidence type="ECO:0000256" key="1">
    <source>
        <dbReference type="ARBA" id="ARBA00022448"/>
    </source>
</evidence>
<name>A0A6G4WMJ3_9HYPH</name>
<keyword evidence="7" id="KW-0732">Signal</keyword>
<evidence type="ECO:0000256" key="2">
    <source>
        <dbReference type="ARBA" id="ARBA00022617"/>
    </source>
</evidence>
<evidence type="ECO:0000256" key="6">
    <source>
        <dbReference type="PROSITE-ProRule" id="PRU00433"/>
    </source>
</evidence>
<dbReference type="InterPro" id="IPR009056">
    <property type="entry name" value="Cyt_c-like_dom"/>
</dbReference>
<evidence type="ECO:0000256" key="5">
    <source>
        <dbReference type="ARBA" id="ARBA00023004"/>
    </source>
</evidence>
<accession>A0A6G4WMJ3</accession>
<dbReference type="Pfam" id="PF00034">
    <property type="entry name" value="Cytochrom_C"/>
    <property type="match status" value="1"/>
</dbReference>
<evidence type="ECO:0000256" key="7">
    <source>
        <dbReference type="SAM" id="SignalP"/>
    </source>
</evidence>
<dbReference type="AlphaFoldDB" id="A0A6G4WMJ3"/>
<comment type="caution">
    <text evidence="9">The sequence shown here is derived from an EMBL/GenBank/DDBJ whole genome shotgun (WGS) entry which is preliminary data.</text>
</comment>
<protein>
    <submittedName>
        <fullName evidence="9">C-type cytochrome</fullName>
    </submittedName>
</protein>
<dbReference type="Proteomes" id="UP001642900">
    <property type="component" value="Unassembled WGS sequence"/>
</dbReference>
<keyword evidence="4" id="KW-0249">Electron transport</keyword>
<dbReference type="InterPro" id="IPR002327">
    <property type="entry name" value="Cyt_c_1A/1B"/>
</dbReference>
<evidence type="ECO:0000313" key="9">
    <source>
        <dbReference type="EMBL" id="NGO55287.1"/>
    </source>
</evidence>
<dbReference type="EMBL" id="JAAKZF010000089">
    <property type="protein sequence ID" value="NGO55287.1"/>
    <property type="molecule type" value="Genomic_DNA"/>
</dbReference>
<keyword evidence="2 6" id="KW-0349">Heme</keyword>
<proteinExistence type="predicted"/>
<dbReference type="SUPFAM" id="SSF46626">
    <property type="entry name" value="Cytochrome c"/>
    <property type="match status" value="1"/>
</dbReference>
<dbReference type="PRINTS" id="PR00604">
    <property type="entry name" value="CYTCHRMECIAB"/>
</dbReference>
<evidence type="ECO:0000256" key="3">
    <source>
        <dbReference type="ARBA" id="ARBA00022723"/>
    </source>
</evidence>
<keyword evidence="3 6" id="KW-0479">Metal-binding</keyword>
<evidence type="ECO:0000259" key="8">
    <source>
        <dbReference type="PROSITE" id="PS51007"/>
    </source>
</evidence>
<feature type="chain" id="PRO_5026357740" evidence="7">
    <location>
        <begin position="23"/>
        <end position="233"/>
    </location>
</feature>
<dbReference type="GO" id="GO:0046872">
    <property type="term" value="F:metal ion binding"/>
    <property type="evidence" value="ECO:0007669"/>
    <property type="project" value="UniProtKB-KW"/>
</dbReference>
<keyword evidence="1" id="KW-0813">Transport</keyword>
<keyword evidence="10" id="KW-1185">Reference proteome</keyword>
<dbReference type="InterPro" id="IPR036909">
    <property type="entry name" value="Cyt_c-like_dom_sf"/>
</dbReference>
<keyword evidence="5 6" id="KW-0408">Iron</keyword>
<feature type="signal peptide" evidence="7">
    <location>
        <begin position="1"/>
        <end position="22"/>
    </location>
</feature>
<dbReference type="GO" id="GO:0020037">
    <property type="term" value="F:heme binding"/>
    <property type="evidence" value="ECO:0007669"/>
    <property type="project" value="InterPro"/>
</dbReference>
<feature type="domain" description="Cytochrome c" evidence="8">
    <location>
        <begin position="24"/>
        <end position="124"/>
    </location>
</feature>
<organism evidence="9 10">
    <name type="scientific">Allomesorhizobium camelthorni</name>
    <dbReference type="NCBI Taxonomy" id="475069"/>
    <lineage>
        <taxon>Bacteria</taxon>
        <taxon>Pseudomonadati</taxon>
        <taxon>Pseudomonadota</taxon>
        <taxon>Alphaproteobacteria</taxon>
        <taxon>Hyphomicrobiales</taxon>
        <taxon>Phyllobacteriaceae</taxon>
        <taxon>Allomesorhizobium</taxon>
    </lineage>
</organism>
<evidence type="ECO:0000313" key="10">
    <source>
        <dbReference type="Proteomes" id="UP001642900"/>
    </source>
</evidence>
<sequence length="233" mass="24461">MKATVFVATAIAGLGATSDALADGDPTRGAQHYRACVACHALEPELHLSGPSLGNVFERKAGTAEGFVRYSDGLKTADFIWNAAALDGWLKDPAAMIPGTYMVFQGIANPQARADLIAFLEIAGKPGGGGKAAADGLIPAAWLRAGAPEPIRDVPPQARVTAIRHCGDSYFIRTDDGQETPYWEKNIRLKIDSVETGPPKGVAVILGAGMAGDRVSVIFSSLTDLISLVQEKC</sequence>
<reference evidence="9 10" key="1">
    <citation type="submission" date="2020-02" db="EMBL/GenBank/DDBJ databases">
        <title>Genome sequence of strain CCNWXJ40-4.</title>
        <authorList>
            <person name="Gao J."/>
            <person name="Sun J."/>
        </authorList>
    </citation>
    <scope>NUCLEOTIDE SEQUENCE [LARGE SCALE GENOMIC DNA]</scope>
    <source>
        <strain evidence="9 10">CCNWXJ 40-4</strain>
    </source>
</reference>
<dbReference type="Gene3D" id="1.10.760.10">
    <property type="entry name" value="Cytochrome c-like domain"/>
    <property type="match status" value="1"/>
</dbReference>
<dbReference type="GO" id="GO:0009055">
    <property type="term" value="F:electron transfer activity"/>
    <property type="evidence" value="ECO:0007669"/>
    <property type="project" value="InterPro"/>
</dbReference>
<evidence type="ECO:0000256" key="4">
    <source>
        <dbReference type="ARBA" id="ARBA00022982"/>
    </source>
</evidence>
<dbReference type="PROSITE" id="PS51007">
    <property type="entry name" value="CYTC"/>
    <property type="match status" value="1"/>
</dbReference>
<dbReference type="PANTHER" id="PTHR11961">
    <property type="entry name" value="CYTOCHROME C"/>
    <property type="match status" value="1"/>
</dbReference>